<evidence type="ECO:0000313" key="12">
    <source>
        <dbReference type="Proteomes" id="UP000182089"/>
    </source>
</evidence>
<dbReference type="Pfam" id="PF01757">
    <property type="entry name" value="Acyl_transf_3"/>
    <property type="match status" value="1"/>
</dbReference>
<dbReference type="InterPro" id="IPR036514">
    <property type="entry name" value="SGNH_hydro_sf"/>
</dbReference>
<gene>
    <name evidence="11" type="ORF">SAMN05216431_10290</name>
</gene>
<evidence type="ECO:0000256" key="9">
    <source>
        <dbReference type="SAM" id="Phobius"/>
    </source>
</evidence>
<dbReference type="InterPro" id="IPR050879">
    <property type="entry name" value="Acyltransferase_3"/>
</dbReference>
<keyword evidence="6 9" id="KW-0472">Membrane</keyword>
<evidence type="ECO:0000256" key="1">
    <source>
        <dbReference type="ARBA" id="ARBA00004651"/>
    </source>
</evidence>
<dbReference type="SUPFAM" id="SSF52266">
    <property type="entry name" value="SGNH hydrolase"/>
    <property type="match status" value="1"/>
</dbReference>
<feature type="transmembrane region" description="Helical" evidence="9">
    <location>
        <begin position="206"/>
        <end position="224"/>
    </location>
</feature>
<comment type="subcellular location">
    <subcellularLocation>
        <location evidence="1">Cell membrane</location>
        <topology evidence="1">Multi-pass membrane protein</topology>
    </subcellularLocation>
</comment>
<dbReference type="Proteomes" id="UP000182089">
    <property type="component" value="Unassembled WGS sequence"/>
</dbReference>
<keyword evidence="3" id="KW-0808">Transferase</keyword>
<evidence type="ECO:0000256" key="7">
    <source>
        <dbReference type="ARBA" id="ARBA00023315"/>
    </source>
</evidence>
<feature type="region of interest" description="Disordered" evidence="8">
    <location>
        <begin position="430"/>
        <end position="457"/>
    </location>
</feature>
<evidence type="ECO:0000256" key="2">
    <source>
        <dbReference type="ARBA" id="ARBA00022475"/>
    </source>
</evidence>
<evidence type="ECO:0000256" key="4">
    <source>
        <dbReference type="ARBA" id="ARBA00022692"/>
    </source>
</evidence>
<sequence>MGKRIKKSRYISGLDGLRAIAVIAVILYHLAPFKFQGGFLGVPIFFVVSGYLITDLLLMEYQQNGTIDVVGFYVRRMKRLYPGLLAALLGVSAYVTLLVPGFIKNLKQVVAANMLYVYNWYQVFHHESYFDKFGNQSPFTHLWSLSIEGQFYLVWPLLVLILLKVIKHRQPIVDLILGLILFSALEMVFLYQPQLDPSRVYYGTDTRMFAILMGACLAFVWPSAALKRTLPAKPRLVLDVIGLGAFLAIILMFMKMIGQNGLVYRGGMFFLTLAAVILVATVVHPGADMNAIFTNPLFHWIGTRSYGIYLYQYPVMIFYENKVHSIGDHPVLNGLIEVTIILVISELSYRYLERPLQHFDYRHPFDFIREIIKKDSVYGWKRVWVAVFLAIFVTGVVGLLAPSSQMESSKVDSSQQLAKQIAKNKKQIAKNNKAAKQASTNPANSQPKKTQTALTPAEQQKAQTLAVTCVGDSVMADAAPKIQAIFPQMYVDAKVGRQVAEIIPLLSSLAQAGKLADKVLISEGTNGPYDEDTMAQIMQILGSKRQVYWINVFVPTRSWQDQVNNDLKRDQKKYHNLKVIDWYNYSKNHADWFYEDHIHPNPTGAEHFSTFTAKHILQD</sequence>
<feature type="transmembrane region" description="Helical" evidence="9">
    <location>
        <begin position="80"/>
        <end position="103"/>
    </location>
</feature>
<feature type="transmembrane region" description="Helical" evidence="9">
    <location>
        <begin position="37"/>
        <end position="59"/>
    </location>
</feature>
<dbReference type="EMBL" id="FOCC01000002">
    <property type="protein sequence ID" value="SEM40355.1"/>
    <property type="molecule type" value="Genomic_DNA"/>
</dbReference>
<keyword evidence="5 9" id="KW-1133">Transmembrane helix</keyword>
<organism evidence="11 12">
    <name type="scientific">Ligilactobacillus ruminis</name>
    <dbReference type="NCBI Taxonomy" id="1623"/>
    <lineage>
        <taxon>Bacteria</taxon>
        <taxon>Bacillati</taxon>
        <taxon>Bacillota</taxon>
        <taxon>Bacilli</taxon>
        <taxon>Lactobacillales</taxon>
        <taxon>Lactobacillaceae</taxon>
        <taxon>Ligilactobacillus</taxon>
    </lineage>
</organism>
<feature type="transmembrane region" description="Helical" evidence="9">
    <location>
        <begin position="297"/>
        <end position="319"/>
    </location>
</feature>
<keyword evidence="7" id="KW-0012">Acyltransferase</keyword>
<proteinExistence type="predicted"/>
<dbReference type="Gene3D" id="3.40.50.1110">
    <property type="entry name" value="SGNH hydrolase"/>
    <property type="match status" value="1"/>
</dbReference>
<evidence type="ECO:0000256" key="8">
    <source>
        <dbReference type="SAM" id="MobiDB-lite"/>
    </source>
</evidence>
<dbReference type="PANTHER" id="PTHR23028:SF53">
    <property type="entry name" value="ACYL_TRANSF_3 DOMAIN-CONTAINING PROTEIN"/>
    <property type="match status" value="1"/>
</dbReference>
<feature type="transmembrane region" description="Helical" evidence="9">
    <location>
        <begin position="12"/>
        <end position="31"/>
    </location>
</feature>
<feature type="transmembrane region" description="Helical" evidence="9">
    <location>
        <begin position="236"/>
        <end position="257"/>
    </location>
</feature>
<feature type="transmembrane region" description="Helical" evidence="9">
    <location>
        <begin position="383"/>
        <end position="401"/>
    </location>
</feature>
<dbReference type="PANTHER" id="PTHR23028">
    <property type="entry name" value="ACETYLTRANSFERASE"/>
    <property type="match status" value="1"/>
</dbReference>
<evidence type="ECO:0000313" key="11">
    <source>
        <dbReference type="EMBL" id="SEM40355.1"/>
    </source>
</evidence>
<comment type="caution">
    <text evidence="11">The sequence shown here is derived from an EMBL/GenBank/DDBJ whole genome shotgun (WGS) entry which is preliminary data.</text>
</comment>
<feature type="compositionally biased region" description="Polar residues" evidence="8">
    <location>
        <begin position="439"/>
        <end position="457"/>
    </location>
</feature>
<feature type="transmembrane region" description="Helical" evidence="9">
    <location>
        <begin position="175"/>
        <end position="194"/>
    </location>
</feature>
<keyword evidence="2" id="KW-1003">Cell membrane</keyword>
<dbReference type="InterPro" id="IPR002656">
    <property type="entry name" value="Acyl_transf_3_dom"/>
</dbReference>
<feature type="transmembrane region" description="Helical" evidence="9">
    <location>
        <begin position="142"/>
        <end position="163"/>
    </location>
</feature>
<feature type="transmembrane region" description="Helical" evidence="9">
    <location>
        <begin position="331"/>
        <end position="352"/>
    </location>
</feature>
<name>A0ABY1A9L3_9LACO</name>
<protein>
    <submittedName>
        <fullName evidence="11">Peptidoglycan-N-acetylmuramate O-acetyltransferase</fullName>
    </submittedName>
</protein>
<reference evidence="11 12" key="1">
    <citation type="submission" date="2016-10" db="EMBL/GenBank/DDBJ databases">
        <authorList>
            <person name="Varghese N."/>
            <person name="Submissions S."/>
        </authorList>
    </citation>
    <scope>NUCLEOTIDE SEQUENCE [LARGE SCALE GENOMIC DNA]</scope>
    <source>
        <strain evidence="11 12">WC1T17</strain>
    </source>
</reference>
<dbReference type="CDD" id="cd01840">
    <property type="entry name" value="SGNH_hydrolase_yrhL_like"/>
    <property type="match status" value="1"/>
</dbReference>
<evidence type="ECO:0000259" key="10">
    <source>
        <dbReference type="Pfam" id="PF01757"/>
    </source>
</evidence>
<evidence type="ECO:0000256" key="6">
    <source>
        <dbReference type="ARBA" id="ARBA00023136"/>
    </source>
</evidence>
<keyword evidence="4 9" id="KW-0812">Transmembrane</keyword>
<feature type="domain" description="Acyltransferase 3" evidence="10">
    <location>
        <begin position="12"/>
        <end position="344"/>
    </location>
</feature>
<evidence type="ECO:0000256" key="5">
    <source>
        <dbReference type="ARBA" id="ARBA00022989"/>
    </source>
</evidence>
<accession>A0ABY1A9L3</accession>
<feature type="transmembrane region" description="Helical" evidence="9">
    <location>
        <begin position="263"/>
        <end position="285"/>
    </location>
</feature>
<evidence type="ECO:0000256" key="3">
    <source>
        <dbReference type="ARBA" id="ARBA00022679"/>
    </source>
</evidence>